<dbReference type="GO" id="GO:0006260">
    <property type="term" value="P:DNA replication"/>
    <property type="evidence" value="ECO:0007669"/>
    <property type="project" value="UniProtKB-KW"/>
</dbReference>
<evidence type="ECO:0000256" key="9">
    <source>
        <dbReference type="ARBA" id="ARBA00023163"/>
    </source>
</evidence>
<evidence type="ECO:0000256" key="8">
    <source>
        <dbReference type="ARBA" id="ARBA00023125"/>
    </source>
</evidence>
<keyword evidence="2" id="KW-0678">Repressor</keyword>
<dbReference type="EMBL" id="UOFR01000056">
    <property type="protein sequence ID" value="VAW97956.1"/>
    <property type="molecule type" value="Genomic_DNA"/>
</dbReference>
<dbReference type="InterPro" id="IPR006199">
    <property type="entry name" value="LexA_DNA-bd_dom"/>
</dbReference>
<dbReference type="Pfam" id="PF00717">
    <property type="entry name" value="Peptidase_S24"/>
    <property type="match status" value="1"/>
</dbReference>
<accession>A0A3B1AYQ8</accession>
<dbReference type="Gene3D" id="1.10.10.10">
    <property type="entry name" value="Winged helix-like DNA-binding domain superfamily/Winged helix DNA-binding domain"/>
    <property type="match status" value="1"/>
</dbReference>
<keyword evidence="10" id="KW-0234">DNA repair</keyword>
<gene>
    <name evidence="14" type="ORF">MNBD_GAMMA21-699</name>
</gene>
<evidence type="ECO:0000256" key="11">
    <source>
        <dbReference type="ARBA" id="ARBA00023236"/>
    </source>
</evidence>
<dbReference type="EC" id="3.4.21.88" evidence="14"/>
<dbReference type="InterPro" id="IPR006197">
    <property type="entry name" value="Peptidase_S24_LexA"/>
</dbReference>
<evidence type="ECO:0000256" key="7">
    <source>
        <dbReference type="ARBA" id="ARBA00023015"/>
    </source>
</evidence>
<dbReference type="Gene3D" id="2.10.109.10">
    <property type="entry name" value="Umud Fragment, subunit A"/>
    <property type="match status" value="1"/>
</dbReference>
<dbReference type="InterPro" id="IPR015927">
    <property type="entry name" value="Peptidase_S24_S26A/B/C"/>
</dbReference>
<dbReference type="GO" id="GO:0004252">
    <property type="term" value="F:serine-type endopeptidase activity"/>
    <property type="evidence" value="ECO:0007669"/>
    <property type="project" value="UniProtKB-EC"/>
</dbReference>
<evidence type="ECO:0000256" key="1">
    <source>
        <dbReference type="ARBA" id="ARBA00007484"/>
    </source>
</evidence>
<evidence type="ECO:0000256" key="3">
    <source>
        <dbReference type="ARBA" id="ARBA00022705"/>
    </source>
</evidence>
<protein>
    <submittedName>
        <fullName evidence="14">SOS-response repressor and protease LexA</fullName>
        <ecNumber evidence="14">3.4.21.88</ecNumber>
    </submittedName>
</protein>
<sequence length="201" mass="22283">MENILTLTALEQKMLRFIRIHLAQHGQGPTLNEIGTTLGISSKGTVHRYVQALVEKGYLHHTERGWRGIRLTDIPHSHTTLPLVGRIAAGRPIEAIPDQDELNLADFSSPDNYALEVQGDSMCEIGILDGDIVIIKSQATANDGDIVVALIDDQEATLKRLRKIDGSKIKLIPENSQMQAMVYDAQRVQVQGVLVGQIRRY</sequence>
<evidence type="ECO:0000256" key="5">
    <source>
        <dbReference type="ARBA" id="ARBA00022801"/>
    </source>
</evidence>
<dbReference type="InterPro" id="IPR050077">
    <property type="entry name" value="LexA_repressor"/>
</dbReference>
<evidence type="ECO:0000256" key="6">
    <source>
        <dbReference type="ARBA" id="ARBA00022813"/>
    </source>
</evidence>
<keyword evidence="9" id="KW-0804">Transcription</keyword>
<keyword evidence="11" id="KW-0742">SOS response</keyword>
<dbReference type="PANTHER" id="PTHR33516:SF2">
    <property type="entry name" value="LEXA REPRESSOR-RELATED"/>
    <property type="match status" value="1"/>
</dbReference>
<dbReference type="GO" id="GO:0003677">
    <property type="term" value="F:DNA binding"/>
    <property type="evidence" value="ECO:0007669"/>
    <property type="project" value="UniProtKB-KW"/>
</dbReference>
<dbReference type="Pfam" id="PF01726">
    <property type="entry name" value="LexA_DNA_bind"/>
    <property type="match status" value="1"/>
</dbReference>
<keyword evidence="3" id="KW-0235">DNA replication</keyword>
<proteinExistence type="inferred from homology"/>
<evidence type="ECO:0000259" key="12">
    <source>
        <dbReference type="Pfam" id="PF00717"/>
    </source>
</evidence>
<keyword evidence="14" id="KW-0645">Protease</keyword>
<dbReference type="InterPro" id="IPR006200">
    <property type="entry name" value="LexA"/>
</dbReference>
<organism evidence="14">
    <name type="scientific">hydrothermal vent metagenome</name>
    <dbReference type="NCBI Taxonomy" id="652676"/>
    <lineage>
        <taxon>unclassified sequences</taxon>
        <taxon>metagenomes</taxon>
        <taxon>ecological metagenomes</taxon>
    </lineage>
</organism>
<feature type="domain" description="Peptidase S24/S26A/S26B/S26C" evidence="12">
    <location>
        <begin position="82"/>
        <end position="195"/>
    </location>
</feature>
<evidence type="ECO:0000256" key="4">
    <source>
        <dbReference type="ARBA" id="ARBA00022763"/>
    </source>
</evidence>
<dbReference type="HAMAP" id="MF_00015">
    <property type="entry name" value="LexA"/>
    <property type="match status" value="1"/>
</dbReference>
<dbReference type="InterPro" id="IPR039418">
    <property type="entry name" value="LexA-like"/>
</dbReference>
<comment type="similarity">
    <text evidence="1">Belongs to the peptidase S24 family.</text>
</comment>
<dbReference type="GO" id="GO:0006508">
    <property type="term" value="P:proteolysis"/>
    <property type="evidence" value="ECO:0007669"/>
    <property type="project" value="UniProtKB-KW"/>
</dbReference>
<dbReference type="PANTHER" id="PTHR33516">
    <property type="entry name" value="LEXA REPRESSOR"/>
    <property type="match status" value="1"/>
</dbReference>
<keyword evidence="8" id="KW-0238">DNA-binding</keyword>
<dbReference type="AlphaFoldDB" id="A0A3B1AYQ8"/>
<evidence type="ECO:0000313" key="14">
    <source>
        <dbReference type="EMBL" id="VAW97956.1"/>
    </source>
</evidence>
<dbReference type="GO" id="GO:0045892">
    <property type="term" value="P:negative regulation of DNA-templated transcription"/>
    <property type="evidence" value="ECO:0007669"/>
    <property type="project" value="InterPro"/>
</dbReference>
<reference evidence="14" key="1">
    <citation type="submission" date="2018-06" db="EMBL/GenBank/DDBJ databases">
        <authorList>
            <person name="Zhirakovskaya E."/>
        </authorList>
    </citation>
    <scope>NUCLEOTIDE SEQUENCE</scope>
</reference>
<evidence type="ECO:0000259" key="13">
    <source>
        <dbReference type="Pfam" id="PF01726"/>
    </source>
</evidence>
<keyword evidence="6" id="KW-0068">Autocatalytic cleavage</keyword>
<dbReference type="SUPFAM" id="SSF46785">
    <property type="entry name" value="Winged helix' DNA-binding domain"/>
    <property type="match status" value="1"/>
</dbReference>
<feature type="domain" description="LexA repressor DNA-binding" evidence="13">
    <location>
        <begin position="7"/>
        <end position="64"/>
    </location>
</feature>
<dbReference type="SUPFAM" id="SSF51306">
    <property type="entry name" value="LexA/Signal peptidase"/>
    <property type="match status" value="1"/>
</dbReference>
<dbReference type="PRINTS" id="PR00726">
    <property type="entry name" value="LEXASERPTASE"/>
</dbReference>
<keyword evidence="7" id="KW-0805">Transcription regulation</keyword>
<evidence type="ECO:0000256" key="10">
    <source>
        <dbReference type="ARBA" id="ARBA00023204"/>
    </source>
</evidence>
<keyword evidence="5 14" id="KW-0378">Hydrolase</keyword>
<keyword evidence="4" id="KW-0227">DNA damage</keyword>
<dbReference type="GO" id="GO:0009432">
    <property type="term" value="P:SOS response"/>
    <property type="evidence" value="ECO:0007669"/>
    <property type="project" value="UniProtKB-KW"/>
</dbReference>
<dbReference type="InterPro" id="IPR036286">
    <property type="entry name" value="LexA/Signal_pep-like_sf"/>
</dbReference>
<dbReference type="NCBIfam" id="TIGR00498">
    <property type="entry name" value="lexA"/>
    <property type="match status" value="1"/>
</dbReference>
<dbReference type="CDD" id="cd06529">
    <property type="entry name" value="S24_LexA-like"/>
    <property type="match status" value="1"/>
</dbReference>
<dbReference type="InterPro" id="IPR036388">
    <property type="entry name" value="WH-like_DNA-bd_sf"/>
</dbReference>
<dbReference type="GO" id="GO:0006281">
    <property type="term" value="P:DNA repair"/>
    <property type="evidence" value="ECO:0007669"/>
    <property type="project" value="UniProtKB-KW"/>
</dbReference>
<evidence type="ECO:0000256" key="2">
    <source>
        <dbReference type="ARBA" id="ARBA00022491"/>
    </source>
</evidence>
<dbReference type="InterPro" id="IPR036390">
    <property type="entry name" value="WH_DNA-bd_sf"/>
</dbReference>
<name>A0A3B1AYQ8_9ZZZZ</name>